<dbReference type="Gene3D" id="3.40.50.2300">
    <property type="match status" value="1"/>
</dbReference>
<dbReference type="SUPFAM" id="SSF48452">
    <property type="entry name" value="TPR-like"/>
    <property type="match status" value="2"/>
</dbReference>
<dbReference type="InterPro" id="IPR011990">
    <property type="entry name" value="TPR-like_helical_dom_sf"/>
</dbReference>
<dbReference type="PANTHER" id="PTHR44591">
    <property type="entry name" value="STRESS RESPONSE REGULATOR PROTEIN 1"/>
    <property type="match status" value="1"/>
</dbReference>
<dbReference type="PROSITE" id="PS50005">
    <property type="entry name" value="TPR"/>
    <property type="match status" value="1"/>
</dbReference>
<feature type="domain" description="Response regulatory" evidence="4">
    <location>
        <begin position="17"/>
        <end position="137"/>
    </location>
</feature>
<evidence type="ECO:0000256" key="2">
    <source>
        <dbReference type="PROSITE-ProRule" id="PRU00169"/>
    </source>
</evidence>
<proteinExistence type="predicted"/>
<evidence type="ECO:0000313" key="6">
    <source>
        <dbReference type="Proteomes" id="UP001501757"/>
    </source>
</evidence>
<evidence type="ECO:0000256" key="1">
    <source>
        <dbReference type="ARBA" id="ARBA00022553"/>
    </source>
</evidence>
<keyword evidence="1 2" id="KW-0597">Phosphoprotein</keyword>
<keyword evidence="6" id="KW-1185">Reference proteome</keyword>
<dbReference type="Pfam" id="PF00072">
    <property type="entry name" value="Response_reg"/>
    <property type="match status" value="1"/>
</dbReference>
<dbReference type="RefSeq" id="WP_102795025.1">
    <property type="nucleotide sequence ID" value="NZ_BAAAEI010000006.1"/>
</dbReference>
<dbReference type="Proteomes" id="UP001501757">
    <property type="component" value="Unassembled WGS sequence"/>
</dbReference>
<dbReference type="SMART" id="SM00028">
    <property type="entry name" value="TPR"/>
    <property type="match status" value="2"/>
</dbReference>
<reference evidence="5 6" key="1">
    <citation type="journal article" date="2019" name="Int. J. Syst. Evol. Microbiol.">
        <title>The Global Catalogue of Microorganisms (GCM) 10K type strain sequencing project: providing services to taxonomists for standard genome sequencing and annotation.</title>
        <authorList>
            <consortium name="The Broad Institute Genomics Platform"/>
            <consortium name="The Broad Institute Genome Sequencing Center for Infectious Disease"/>
            <person name="Wu L."/>
            <person name="Ma J."/>
        </authorList>
    </citation>
    <scope>NUCLEOTIDE SEQUENCE [LARGE SCALE GENOMIC DNA]</scope>
    <source>
        <strain evidence="5 6">JCM 13378</strain>
    </source>
</reference>
<keyword evidence="3" id="KW-0802">TPR repeat</keyword>
<dbReference type="InterPro" id="IPR001789">
    <property type="entry name" value="Sig_transdc_resp-reg_receiver"/>
</dbReference>
<gene>
    <name evidence="5" type="ORF">GCM10009092_11680</name>
</gene>
<sequence length="557" mass="63872">MYETQAKMATLSYHNKRVLVVDDQRPFLILLRGIMNNLGATSVVVVQNGESAVAACRQEKFDIIISDLHLGSDKKNGYQLLEELRVRKLIKSTTIYMMVSADSDRPMVLGSIEKQPDGYIIKPFSQSQLHSRLSRAYHKRHTLKDVYQKVMDGENVAAIEECRKLIRSGNRYSKYCLSILLDLLWRENRNEEALQLLNSISDAKPLPWVNIALARTHLYLGNIPDAMLLASRVAAQKLYAVEGLDIMAQCRVKRNELDDALKTIQAALNIAPFSLTRQFLGCEIARLAGDFELAKNCCQAILEQSKKSVHRSVTHLCNYVRSILDAAEQAEDKKLRNRYHQEAMLVLQRNRNDELLSRTRESFDYNIFEDLVGARINLIDGKLLEAKRTLNATQFELRSRFEEYPMALAPDSLTLMTDLGEFEDANRLLSELKSSNLPVDPNLQYLIGNIERRQTEVRENYNKHNRAGISQYAEGQYEAAYQSFLQAQELAPMNTGVALNLLQCLLKLMEKMTKPDQQLLMKCRQTYRMVDGMRLPESHQSKFDSIKENVKSYLEHR</sequence>
<evidence type="ECO:0000256" key="3">
    <source>
        <dbReference type="PROSITE-ProRule" id="PRU00339"/>
    </source>
</evidence>
<name>A0ABN0WWW2_9ALTE</name>
<feature type="repeat" description="TPR" evidence="3">
    <location>
        <begin position="461"/>
        <end position="494"/>
    </location>
</feature>
<evidence type="ECO:0000313" key="5">
    <source>
        <dbReference type="EMBL" id="GAA0348966.1"/>
    </source>
</evidence>
<protein>
    <recommendedName>
        <fullName evidence="4">Response regulatory domain-containing protein</fullName>
    </recommendedName>
</protein>
<dbReference type="InterPro" id="IPR011006">
    <property type="entry name" value="CheY-like_superfamily"/>
</dbReference>
<dbReference type="Gene3D" id="1.25.40.10">
    <property type="entry name" value="Tetratricopeptide repeat domain"/>
    <property type="match status" value="1"/>
</dbReference>
<evidence type="ECO:0000259" key="4">
    <source>
        <dbReference type="PROSITE" id="PS50110"/>
    </source>
</evidence>
<dbReference type="PROSITE" id="PS50110">
    <property type="entry name" value="RESPONSE_REGULATORY"/>
    <property type="match status" value="1"/>
</dbReference>
<comment type="caution">
    <text evidence="5">The sequence shown here is derived from an EMBL/GenBank/DDBJ whole genome shotgun (WGS) entry which is preliminary data.</text>
</comment>
<dbReference type="InterPro" id="IPR050595">
    <property type="entry name" value="Bact_response_regulator"/>
</dbReference>
<organism evidence="5 6">
    <name type="scientific">Bowmanella denitrificans</name>
    <dbReference type="NCBI Taxonomy" id="366582"/>
    <lineage>
        <taxon>Bacteria</taxon>
        <taxon>Pseudomonadati</taxon>
        <taxon>Pseudomonadota</taxon>
        <taxon>Gammaproteobacteria</taxon>
        <taxon>Alteromonadales</taxon>
        <taxon>Alteromonadaceae</taxon>
        <taxon>Bowmanella</taxon>
    </lineage>
</organism>
<dbReference type="PANTHER" id="PTHR44591:SF3">
    <property type="entry name" value="RESPONSE REGULATORY DOMAIN-CONTAINING PROTEIN"/>
    <property type="match status" value="1"/>
</dbReference>
<dbReference type="InterPro" id="IPR019734">
    <property type="entry name" value="TPR_rpt"/>
</dbReference>
<accession>A0ABN0WWW2</accession>
<feature type="modified residue" description="4-aspartylphosphate" evidence="2">
    <location>
        <position position="67"/>
    </location>
</feature>
<dbReference type="CDD" id="cd17589">
    <property type="entry name" value="REC_TPR"/>
    <property type="match status" value="1"/>
</dbReference>
<dbReference type="SMART" id="SM00448">
    <property type="entry name" value="REC"/>
    <property type="match status" value="1"/>
</dbReference>
<dbReference type="SUPFAM" id="SSF52172">
    <property type="entry name" value="CheY-like"/>
    <property type="match status" value="1"/>
</dbReference>
<dbReference type="EMBL" id="BAAAEI010000006">
    <property type="protein sequence ID" value="GAA0348966.1"/>
    <property type="molecule type" value="Genomic_DNA"/>
</dbReference>